<evidence type="ECO:0000313" key="4">
    <source>
        <dbReference type="Proteomes" id="UP000197138"/>
    </source>
</evidence>
<dbReference type="EMBL" id="MTKT01003224">
    <property type="protein sequence ID" value="OWM75777.1"/>
    <property type="molecule type" value="Genomic_DNA"/>
</dbReference>
<gene>
    <name evidence="3" type="ORF">CDL15_Pgr009421</name>
</gene>
<evidence type="ECO:0000313" key="3">
    <source>
        <dbReference type="EMBL" id="OWM75777.1"/>
    </source>
</evidence>
<comment type="caution">
    <text evidence="3">The sequence shown here is derived from an EMBL/GenBank/DDBJ whole genome shotgun (WGS) entry which is preliminary data.</text>
</comment>
<dbReference type="InterPro" id="IPR021109">
    <property type="entry name" value="Peptidase_aspartic_dom_sf"/>
</dbReference>
<feature type="region of interest" description="Disordered" evidence="1">
    <location>
        <begin position="192"/>
        <end position="242"/>
    </location>
</feature>
<dbReference type="Pfam" id="PF13975">
    <property type="entry name" value="gag-asp_proteas"/>
    <property type="match status" value="1"/>
</dbReference>
<reference evidence="4" key="1">
    <citation type="journal article" date="2017" name="Plant J.">
        <title>The pomegranate (Punica granatum L.) genome and the genomics of punicalagin biosynthesis.</title>
        <authorList>
            <person name="Qin G."/>
            <person name="Xu C."/>
            <person name="Ming R."/>
            <person name="Tang H."/>
            <person name="Guyot R."/>
            <person name="Kramer E.M."/>
            <person name="Hu Y."/>
            <person name="Yi X."/>
            <person name="Qi Y."/>
            <person name="Xu X."/>
            <person name="Gao Z."/>
            <person name="Pan H."/>
            <person name="Jian J."/>
            <person name="Tian Y."/>
            <person name="Yue Z."/>
            <person name="Xu Y."/>
        </authorList>
    </citation>
    <scope>NUCLEOTIDE SEQUENCE [LARGE SCALE GENOMIC DNA]</scope>
    <source>
        <strain evidence="4">cv. Dabenzi</strain>
    </source>
</reference>
<feature type="compositionally biased region" description="Basic and acidic residues" evidence="1">
    <location>
        <begin position="196"/>
        <end position="242"/>
    </location>
</feature>
<dbReference type="Pfam" id="PF03732">
    <property type="entry name" value="Retrotrans_gag"/>
    <property type="match status" value="1"/>
</dbReference>
<evidence type="ECO:0000259" key="2">
    <source>
        <dbReference type="Pfam" id="PF03732"/>
    </source>
</evidence>
<dbReference type="AlphaFoldDB" id="A0A218WSC9"/>
<dbReference type="CDD" id="cd00303">
    <property type="entry name" value="retropepsin_like"/>
    <property type="match status" value="1"/>
</dbReference>
<dbReference type="InterPro" id="IPR032567">
    <property type="entry name" value="RTL1-rel"/>
</dbReference>
<dbReference type="Gene3D" id="2.40.70.10">
    <property type="entry name" value="Acid Proteases"/>
    <property type="match status" value="1"/>
</dbReference>
<dbReference type="Proteomes" id="UP000197138">
    <property type="component" value="Unassembled WGS sequence"/>
</dbReference>
<accession>A0A218WSC9</accession>
<evidence type="ECO:0000256" key="1">
    <source>
        <dbReference type="SAM" id="MobiDB-lite"/>
    </source>
</evidence>
<dbReference type="SUPFAM" id="SSF50630">
    <property type="entry name" value="Acid proteases"/>
    <property type="match status" value="1"/>
</dbReference>
<sequence>MRAQIDELRAELVQVRRTRVNEGGMGQFSARPDVPRPKEFKGTRVAKDADNFIWSMETYFRATGVEDEAVRVGMVSMYLVDVALLWWRRRCDDRSGNTVNTWEEFKAEFRQQFYPEYAEDEARAKLRRLEHKGELREYVRQFTELMFQIPSLTDKEAFFQFMDGLKPWAKQELQRRGVQDLHKAMSTAESLVEFRSSSKSDSKGKGKPKGGGDKEKSHRSDGGKTTKSTFKDKAGSSKPKGKDERMLKCFLCDGPHMAQECPTKAKLAALVKADEEKEEETRLGLLRILCSITTRKANRSKGLMFADVEIAGKALSALVDTGASDLFLSEEGAKKLGLRVERTRGQLKMVNFEEVPTCGVAKDVDI</sequence>
<feature type="domain" description="Retrotransposon gag" evidence="2">
    <location>
        <begin position="74"/>
        <end position="167"/>
    </location>
</feature>
<name>A0A218WSC9_PUNGR</name>
<dbReference type="PANTHER" id="PTHR15503:SF45">
    <property type="entry name" value="RNA-DIRECTED DNA POLYMERASE HOMOLOG"/>
    <property type="match status" value="1"/>
</dbReference>
<dbReference type="InterPro" id="IPR005162">
    <property type="entry name" value="Retrotrans_gag_dom"/>
</dbReference>
<dbReference type="PANTHER" id="PTHR15503">
    <property type="entry name" value="LDOC1 RELATED"/>
    <property type="match status" value="1"/>
</dbReference>
<proteinExistence type="predicted"/>
<protein>
    <recommendedName>
        <fullName evidence="2">Retrotransposon gag domain-containing protein</fullName>
    </recommendedName>
</protein>
<organism evidence="3 4">
    <name type="scientific">Punica granatum</name>
    <name type="common">Pomegranate</name>
    <dbReference type="NCBI Taxonomy" id="22663"/>
    <lineage>
        <taxon>Eukaryota</taxon>
        <taxon>Viridiplantae</taxon>
        <taxon>Streptophyta</taxon>
        <taxon>Embryophyta</taxon>
        <taxon>Tracheophyta</taxon>
        <taxon>Spermatophyta</taxon>
        <taxon>Magnoliopsida</taxon>
        <taxon>eudicotyledons</taxon>
        <taxon>Gunneridae</taxon>
        <taxon>Pentapetalae</taxon>
        <taxon>rosids</taxon>
        <taxon>malvids</taxon>
        <taxon>Myrtales</taxon>
        <taxon>Lythraceae</taxon>
        <taxon>Punica</taxon>
    </lineage>
</organism>